<accession>A0A0A2KAU4</accession>
<gene>
    <name evidence="2" type="ORF">PITC_041580</name>
</gene>
<organism evidence="2 3">
    <name type="scientific">Penicillium italicum</name>
    <name type="common">Blue mold</name>
    <dbReference type="NCBI Taxonomy" id="40296"/>
    <lineage>
        <taxon>Eukaryota</taxon>
        <taxon>Fungi</taxon>
        <taxon>Dikarya</taxon>
        <taxon>Ascomycota</taxon>
        <taxon>Pezizomycotina</taxon>
        <taxon>Eurotiomycetes</taxon>
        <taxon>Eurotiomycetidae</taxon>
        <taxon>Eurotiales</taxon>
        <taxon>Aspergillaceae</taxon>
        <taxon>Penicillium</taxon>
    </lineage>
</organism>
<evidence type="ECO:0000313" key="2">
    <source>
        <dbReference type="EMBL" id="KGO64939.1"/>
    </source>
</evidence>
<dbReference type="HOGENOM" id="CLU_3207807_0_0_1"/>
<protein>
    <submittedName>
        <fullName evidence="2">Uncharacterized protein</fullName>
    </submittedName>
</protein>
<dbReference type="STRING" id="40296.A0A0A2KAU4"/>
<sequence length="45" mass="5004">MCSLGPSPESSRQTSPVSRDHNPRKRGRTACTRCKTRKQKASSTQ</sequence>
<feature type="compositionally biased region" description="Basic residues" evidence="1">
    <location>
        <begin position="22"/>
        <end position="45"/>
    </location>
</feature>
<reference evidence="2 3" key="1">
    <citation type="journal article" date="2015" name="Mol. Plant Microbe Interact.">
        <title>Genome, transcriptome, and functional analyses of Penicillium expansum provide new insights into secondary metabolism and pathogenicity.</title>
        <authorList>
            <person name="Ballester A.R."/>
            <person name="Marcet-Houben M."/>
            <person name="Levin E."/>
            <person name="Sela N."/>
            <person name="Selma-Lazaro C."/>
            <person name="Carmona L."/>
            <person name="Wisniewski M."/>
            <person name="Droby S."/>
            <person name="Gonzalez-Candelas L."/>
            <person name="Gabaldon T."/>
        </authorList>
    </citation>
    <scope>NUCLEOTIDE SEQUENCE [LARGE SCALE GENOMIC DNA]</scope>
    <source>
        <strain evidence="2 3">PHI-1</strain>
    </source>
</reference>
<keyword evidence="3" id="KW-1185">Reference proteome</keyword>
<name>A0A0A2KAU4_PENIT</name>
<comment type="caution">
    <text evidence="2">The sequence shown here is derived from an EMBL/GenBank/DDBJ whole genome shotgun (WGS) entry which is preliminary data.</text>
</comment>
<dbReference type="EMBL" id="JQGA01001543">
    <property type="protein sequence ID" value="KGO64939.1"/>
    <property type="molecule type" value="Genomic_DNA"/>
</dbReference>
<dbReference type="PhylomeDB" id="A0A0A2KAU4"/>
<dbReference type="Proteomes" id="UP000030104">
    <property type="component" value="Unassembled WGS sequence"/>
</dbReference>
<dbReference type="AlphaFoldDB" id="A0A0A2KAU4"/>
<feature type="compositionally biased region" description="Polar residues" evidence="1">
    <location>
        <begin position="8"/>
        <end position="17"/>
    </location>
</feature>
<feature type="region of interest" description="Disordered" evidence="1">
    <location>
        <begin position="1"/>
        <end position="45"/>
    </location>
</feature>
<evidence type="ECO:0000313" key="3">
    <source>
        <dbReference type="Proteomes" id="UP000030104"/>
    </source>
</evidence>
<proteinExistence type="predicted"/>
<evidence type="ECO:0000256" key="1">
    <source>
        <dbReference type="SAM" id="MobiDB-lite"/>
    </source>
</evidence>